<keyword evidence="1" id="KW-1133">Transmembrane helix</keyword>
<dbReference type="RefSeq" id="WP_186773615.1">
    <property type="nucleotide sequence ID" value="NZ_JACOMF010000088.1"/>
</dbReference>
<dbReference type="EMBL" id="JACOMF010000088">
    <property type="protein sequence ID" value="MBC4018875.1"/>
    <property type="molecule type" value="Genomic_DNA"/>
</dbReference>
<comment type="caution">
    <text evidence="2">The sequence shown here is derived from an EMBL/GenBank/DDBJ whole genome shotgun (WGS) entry which is preliminary data.</text>
</comment>
<evidence type="ECO:0000313" key="3">
    <source>
        <dbReference type="Proteomes" id="UP000600101"/>
    </source>
</evidence>
<keyword evidence="1" id="KW-0472">Membrane</keyword>
<sequence>MRQRIACGLIVGALSVISVLVALLLSDAMAPGRVPPMLAFWGACGAGTLLISGLAMLEQRGAQALPQPFRG</sequence>
<organism evidence="2 3">
    <name type="scientific">Siccirubricoccus deserti</name>
    <dbReference type="NCBI Taxonomy" id="2013562"/>
    <lineage>
        <taxon>Bacteria</taxon>
        <taxon>Pseudomonadati</taxon>
        <taxon>Pseudomonadota</taxon>
        <taxon>Alphaproteobacteria</taxon>
        <taxon>Acetobacterales</taxon>
        <taxon>Roseomonadaceae</taxon>
        <taxon>Siccirubricoccus</taxon>
    </lineage>
</organism>
<name>A0A9X0R3C0_9PROT</name>
<protein>
    <submittedName>
        <fullName evidence="2">Uncharacterized protein</fullName>
    </submittedName>
</protein>
<feature type="transmembrane region" description="Helical" evidence="1">
    <location>
        <begin position="38"/>
        <end position="57"/>
    </location>
</feature>
<accession>A0A9X0R3C0</accession>
<evidence type="ECO:0000313" key="2">
    <source>
        <dbReference type="EMBL" id="MBC4018875.1"/>
    </source>
</evidence>
<keyword evidence="3" id="KW-1185">Reference proteome</keyword>
<dbReference type="Proteomes" id="UP000600101">
    <property type="component" value="Unassembled WGS sequence"/>
</dbReference>
<gene>
    <name evidence="2" type="ORF">H7965_26855</name>
</gene>
<dbReference type="AlphaFoldDB" id="A0A9X0R3C0"/>
<evidence type="ECO:0000256" key="1">
    <source>
        <dbReference type="SAM" id="Phobius"/>
    </source>
</evidence>
<keyword evidence="1" id="KW-0812">Transmembrane</keyword>
<proteinExistence type="predicted"/>
<reference evidence="2" key="1">
    <citation type="submission" date="2020-08" db="EMBL/GenBank/DDBJ databases">
        <authorList>
            <person name="Hu Y."/>
            <person name="Nguyen S.V."/>
            <person name="Li F."/>
            <person name="Fanning S."/>
        </authorList>
    </citation>
    <scope>NUCLEOTIDE SEQUENCE</scope>
    <source>
        <strain evidence="2">SYSU D8009</strain>
    </source>
</reference>